<reference evidence="7" key="1">
    <citation type="submission" date="2022-08" db="EMBL/GenBank/DDBJ databases">
        <authorList>
            <person name="Li F."/>
        </authorList>
    </citation>
    <scope>NUCLEOTIDE SEQUENCE</scope>
    <source>
        <strain evidence="7">MQZ15Z-1</strain>
    </source>
</reference>
<comment type="catalytic activity">
    <reaction evidence="3 6">
        <text>an N-terminal (5-L-glutamyl)-[peptide] + an alpha-amino acid = 5-L-glutamyl amino acid + an N-terminal L-alpha-aminoacyl-[peptide]</text>
        <dbReference type="Rhea" id="RHEA:23904"/>
        <dbReference type="Rhea" id="RHEA-COMP:9780"/>
        <dbReference type="Rhea" id="RHEA-COMP:9795"/>
        <dbReference type="ChEBI" id="CHEBI:77644"/>
        <dbReference type="ChEBI" id="CHEBI:78597"/>
        <dbReference type="ChEBI" id="CHEBI:78599"/>
        <dbReference type="ChEBI" id="CHEBI:78608"/>
        <dbReference type="EC" id="2.3.2.2"/>
    </reaction>
</comment>
<evidence type="ECO:0000256" key="6">
    <source>
        <dbReference type="RuleBase" id="RU368036"/>
    </source>
</evidence>
<keyword evidence="8" id="KW-1185">Reference proteome</keyword>
<evidence type="ECO:0000256" key="1">
    <source>
        <dbReference type="ARBA" id="ARBA00001049"/>
    </source>
</evidence>
<dbReference type="InterPro" id="IPR052896">
    <property type="entry name" value="GGT-like_enzyme"/>
</dbReference>
<comment type="similarity">
    <text evidence="6">Belongs to the gamma-glutamyltransferase family.</text>
</comment>
<keyword evidence="6 7" id="KW-0012">Acyltransferase</keyword>
<dbReference type="GO" id="GO:0006750">
    <property type="term" value="P:glutathione biosynthetic process"/>
    <property type="evidence" value="ECO:0007669"/>
    <property type="project" value="UniProtKB-KW"/>
</dbReference>
<evidence type="ECO:0000256" key="2">
    <source>
        <dbReference type="ARBA" id="ARBA00001089"/>
    </source>
</evidence>
<dbReference type="NCBIfam" id="TIGR00066">
    <property type="entry name" value="g_glut_trans"/>
    <property type="match status" value="1"/>
</dbReference>
<dbReference type="PANTHER" id="PTHR43881">
    <property type="entry name" value="GAMMA-GLUTAMYLTRANSPEPTIDASE (AFU_ORTHOLOGUE AFUA_4G13580)"/>
    <property type="match status" value="1"/>
</dbReference>
<dbReference type="InterPro" id="IPR000101">
    <property type="entry name" value="GGT_peptidase"/>
</dbReference>
<protein>
    <recommendedName>
        <fullName evidence="6">Glutathione hydrolase proenzyme</fullName>
        <ecNumber evidence="6">2.3.2.2</ecNumber>
        <ecNumber evidence="6">3.4.19.13</ecNumber>
    </recommendedName>
    <component>
        <recommendedName>
            <fullName evidence="6">Glutathione hydrolase large chain</fullName>
        </recommendedName>
    </component>
    <component>
        <recommendedName>
            <fullName evidence="6">Glutathione hydrolase small chain</fullName>
        </recommendedName>
    </component>
</protein>
<comment type="caution">
    <text evidence="7">The sequence shown here is derived from an EMBL/GenBank/DDBJ whole genome shotgun (WGS) entry which is preliminary data.</text>
</comment>
<dbReference type="SUPFAM" id="SSF56235">
    <property type="entry name" value="N-terminal nucleophile aminohydrolases (Ntn hydrolases)"/>
    <property type="match status" value="1"/>
</dbReference>
<evidence type="ECO:0000256" key="5">
    <source>
        <dbReference type="PIRSR" id="PIRSR600101-2"/>
    </source>
</evidence>
<dbReference type="InterPro" id="IPR043138">
    <property type="entry name" value="GGT_lsub"/>
</dbReference>
<dbReference type="Gene3D" id="3.60.20.40">
    <property type="match status" value="1"/>
</dbReference>
<evidence type="ECO:0000313" key="7">
    <source>
        <dbReference type="EMBL" id="MCS0495963.1"/>
    </source>
</evidence>
<keyword evidence="6" id="KW-0317">Glutathione biosynthesis</keyword>
<sequence>MRDFETPGRSLVMATNGMAATSHPLSSLVALNVLQSGGNAMDAAIAACAVQGVVEPGSTGLGGDCFVLYAPGGTDDIVAYNGSGRAPAAANTDYYADHGITALERQSPHAVTVPGAVEAWARLSQDHGTRPLGDLLQPAIGLARGGYAVAPRVALDWREQAGLLAGDANTARVFLPEGHSPHAGTLHHQPELAATLERIAAEGPDGFYRGPVAEDIVAYLQSLGGLHTLEDFATARGAYVTPISTRFRDLRVHECPPNGQGIIALMLLNILSHGSTRPDPLSAERVHFEMEAARLAYSVRDAVLCDPDHIEVPMRELLSSSLASQLAGMIRPDARLAELPAIDLPSHNDTVYIAVVDKDRNVASFINSIFNPFGSGLVAPSSGVLLNNRAQGFSLKPGHPNAIAGGKRPLHTIIPGLTTRDGRVEHCFGVMGGQYQALGQAYFLARVLDYGLDMQSAIDMPRACPLFGTDALEVEGSMPDAVRRDLAALGHRIVRPSRPIGGAQAIRIDWANGVLTGASDPRKDGCALGY</sequence>
<comment type="catalytic activity">
    <reaction evidence="2 6">
        <text>glutathione + H2O = L-cysteinylglycine + L-glutamate</text>
        <dbReference type="Rhea" id="RHEA:28807"/>
        <dbReference type="ChEBI" id="CHEBI:15377"/>
        <dbReference type="ChEBI" id="CHEBI:29985"/>
        <dbReference type="ChEBI" id="CHEBI:57925"/>
        <dbReference type="ChEBI" id="CHEBI:61694"/>
        <dbReference type="EC" id="3.4.19.13"/>
    </reaction>
</comment>
<dbReference type="EC" id="3.4.19.13" evidence="6"/>
<gene>
    <name evidence="7" type="primary">ggt</name>
    <name evidence="7" type="ORF">NVS89_12720</name>
</gene>
<proteinExistence type="inferred from homology"/>
<organism evidence="7 8">
    <name type="scientific">Ancylobacter mangrovi</name>
    <dbReference type="NCBI Taxonomy" id="2972472"/>
    <lineage>
        <taxon>Bacteria</taxon>
        <taxon>Pseudomonadati</taxon>
        <taxon>Pseudomonadota</taxon>
        <taxon>Alphaproteobacteria</taxon>
        <taxon>Hyphomicrobiales</taxon>
        <taxon>Xanthobacteraceae</taxon>
        <taxon>Ancylobacter</taxon>
    </lineage>
</organism>
<dbReference type="RefSeq" id="WP_258733130.1">
    <property type="nucleotide sequence ID" value="NZ_JANTHZ010000005.1"/>
</dbReference>
<dbReference type="Proteomes" id="UP001151088">
    <property type="component" value="Unassembled WGS sequence"/>
</dbReference>
<dbReference type="GO" id="GO:0036374">
    <property type="term" value="F:glutathione hydrolase activity"/>
    <property type="evidence" value="ECO:0007669"/>
    <property type="project" value="UniProtKB-UniRule"/>
</dbReference>
<keyword evidence="6" id="KW-0378">Hydrolase</keyword>
<name>A0A9X2PGY9_9HYPH</name>
<comment type="subunit">
    <text evidence="6">This enzyme consists of two polypeptide chains, which are synthesized in precursor form from a single polypeptide.</text>
</comment>
<dbReference type="GO" id="GO:0103068">
    <property type="term" value="F:leukotriene C4 gamma-glutamyl transferase activity"/>
    <property type="evidence" value="ECO:0007669"/>
    <property type="project" value="UniProtKB-EC"/>
</dbReference>
<comment type="pathway">
    <text evidence="6">Sulfur metabolism; glutathione metabolism.</text>
</comment>
<accession>A0A9X2PGY9</accession>
<dbReference type="EC" id="2.3.2.2" evidence="6"/>
<dbReference type="Gene3D" id="1.10.246.130">
    <property type="match status" value="1"/>
</dbReference>
<comment type="PTM">
    <text evidence="6">Cleaved by autocatalysis into a large and a small subunit.</text>
</comment>
<dbReference type="InterPro" id="IPR043137">
    <property type="entry name" value="GGT_ssub_C"/>
</dbReference>
<dbReference type="PRINTS" id="PR01210">
    <property type="entry name" value="GGTRANSPTASE"/>
</dbReference>
<evidence type="ECO:0000256" key="3">
    <source>
        <dbReference type="ARBA" id="ARBA00047417"/>
    </source>
</evidence>
<comment type="catalytic activity">
    <reaction evidence="1 6">
        <text>an S-substituted glutathione + H2O = an S-substituted L-cysteinylglycine + L-glutamate</text>
        <dbReference type="Rhea" id="RHEA:59468"/>
        <dbReference type="ChEBI" id="CHEBI:15377"/>
        <dbReference type="ChEBI" id="CHEBI:29985"/>
        <dbReference type="ChEBI" id="CHEBI:90779"/>
        <dbReference type="ChEBI" id="CHEBI:143103"/>
        <dbReference type="EC" id="3.4.19.13"/>
    </reaction>
</comment>
<dbReference type="GO" id="GO:0006751">
    <property type="term" value="P:glutathione catabolic process"/>
    <property type="evidence" value="ECO:0007669"/>
    <property type="project" value="UniProtKB-UniRule"/>
</dbReference>
<evidence type="ECO:0000256" key="4">
    <source>
        <dbReference type="PIRSR" id="PIRSR600101-1"/>
    </source>
</evidence>
<evidence type="ECO:0000313" key="8">
    <source>
        <dbReference type="Proteomes" id="UP001151088"/>
    </source>
</evidence>
<dbReference type="EMBL" id="JANTHZ010000005">
    <property type="protein sequence ID" value="MCS0495963.1"/>
    <property type="molecule type" value="Genomic_DNA"/>
</dbReference>
<feature type="active site" description="Nucleophile" evidence="4">
    <location>
        <position position="350"/>
    </location>
</feature>
<dbReference type="AlphaFoldDB" id="A0A9X2PGY9"/>
<feature type="binding site" evidence="5">
    <location>
        <position position="433"/>
    </location>
    <ligand>
        <name>L-glutamate</name>
        <dbReference type="ChEBI" id="CHEBI:29985"/>
    </ligand>
</feature>
<dbReference type="Pfam" id="PF01019">
    <property type="entry name" value="G_glu_transpept"/>
    <property type="match status" value="1"/>
</dbReference>
<dbReference type="InterPro" id="IPR029055">
    <property type="entry name" value="Ntn_hydrolases_N"/>
</dbReference>
<dbReference type="PANTHER" id="PTHR43881:SF1">
    <property type="entry name" value="GAMMA-GLUTAMYLTRANSPEPTIDASE (AFU_ORTHOLOGUE AFUA_4G13580)"/>
    <property type="match status" value="1"/>
</dbReference>
<keyword evidence="6 7" id="KW-0808">Transferase</keyword>
<keyword evidence="6" id="KW-0865">Zymogen</keyword>